<evidence type="ECO:0000259" key="3">
    <source>
        <dbReference type="Pfam" id="PF18914"/>
    </source>
</evidence>
<evidence type="ECO:0000256" key="1">
    <source>
        <dbReference type="SAM" id="MobiDB-lite"/>
    </source>
</evidence>
<feature type="domain" description="DUF5666" evidence="3">
    <location>
        <begin position="100"/>
        <end position="163"/>
    </location>
</feature>
<accession>A0A099J3C6</accession>
<keyword evidence="2" id="KW-0472">Membrane</keyword>
<dbReference type="AlphaFoldDB" id="A0A099J3C6"/>
<protein>
    <recommendedName>
        <fullName evidence="3">DUF5666 domain-containing protein</fullName>
    </recommendedName>
</protein>
<sequence>MPVKIQFVFRFGADHEEEAKHHSIGAPMKRTTDLARITSLDAATPARRRAPIIIGAVAAAALVFGGAGAAFAATAELTSDSSSDSATTTTERPAHVPHIHGTVVSVSGDTVTVTDKDGFTRTIVTSGDTEYGDGLIADLATGTEIHASGTVNSNGTSLDATKISTAPAAPAAGEGPRGPQGDHGTPPTDAPAPSGTQAPVESSSTDS</sequence>
<dbReference type="Proteomes" id="UP000029864">
    <property type="component" value="Unassembled WGS sequence"/>
</dbReference>
<dbReference type="EMBL" id="JPXF01000112">
    <property type="protein sequence ID" value="KGJ71943.1"/>
    <property type="molecule type" value="Genomic_DNA"/>
</dbReference>
<feature type="region of interest" description="Disordered" evidence="1">
    <location>
        <begin position="149"/>
        <end position="207"/>
    </location>
</feature>
<keyword evidence="5" id="KW-1185">Reference proteome</keyword>
<dbReference type="Pfam" id="PF18914">
    <property type="entry name" value="DUF5666"/>
    <property type="match status" value="1"/>
</dbReference>
<proteinExistence type="predicted"/>
<keyword evidence="2" id="KW-0812">Transmembrane</keyword>
<feature type="compositionally biased region" description="Low complexity" evidence="1">
    <location>
        <begin position="166"/>
        <end position="179"/>
    </location>
</feature>
<comment type="caution">
    <text evidence="4">The sequence shown here is derived from an EMBL/GenBank/DDBJ whole genome shotgun (WGS) entry which is preliminary data.</text>
</comment>
<gene>
    <name evidence="4" type="ORF">GY21_18650</name>
</gene>
<reference evidence="4 5" key="1">
    <citation type="submission" date="2014-08" db="EMBL/GenBank/DDBJ databases">
        <authorList>
            <person name="Sisinthy S."/>
        </authorList>
    </citation>
    <scope>NUCLEOTIDE SEQUENCE [LARGE SCALE GENOMIC DNA]</scope>
    <source>
        <strain evidence="4 5">RuG17</strain>
    </source>
</reference>
<feature type="compositionally biased region" description="Polar residues" evidence="1">
    <location>
        <begin position="194"/>
        <end position="207"/>
    </location>
</feature>
<name>A0A099J3C6_9MICO</name>
<evidence type="ECO:0000256" key="2">
    <source>
        <dbReference type="SAM" id="Phobius"/>
    </source>
</evidence>
<keyword evidence="2" id="KW-1133">Transmembrane helix</keyword>
<organism evidence="4 5">
    <name type="scientific">Cryobacterium roopkundense</name>
    <dbReference type="NCBI Taxonomy" id="1001240"/>
    <lineage>
        <taxon>Bacteria</taxon>
        <taxon>Bacillati</taxon>
        <taxon>Actinomycetota</taxon>
        <taxon>Actinomycetes</taxon>
        <taxon>Micrococcales</taxon>
        <taxon>Microbacteriaceae</taxon>
        <taxon>Cryobacterium</taxon>
    </lineage>
</organism>
<dbReference type="eggNOG" id="ENOG502ZIZA">
    <property type="taxonomic scope" value="Bacteria"/>
</dbReference>
<evidence type="ECO:0000313" key="5">
    <source>
        <dbReference type="Proteomes" id="UP000029864"/>
    </source>
</evidence>
<feature type="compositionally biased region" description="Polar residues" evidence="1">
    <location>
        <begin position="149"/>
        <end position="164"/>
    </location>
</feature>
<feature type="transmembrane region" description="Helical" evidence="2">
    <location>
        <begin position="52"/>
        <end position="73"/>
    </location>
</feature>
<dbReference type="InterPro" id="IPR043724">
    <property type="entry name" value="DUF5666"/>
</dbReference>
<evidence type="ECO:0000313" key="4">
    <source>
        <dbReference type="EMBL" id="KGJ71943.1"/>
    </source>
</evidence>